<dbReference type="Pfam" id="PF13517">
    <property type="entry name" value="FG-GAP_3"/>
    <property type="match status" value="1"/>
</dbReference>
<reference evidence="3 4" key="1">
    <citation type="submission" date="2022-11" db="EMBL/GenBank/DDBJ databases">
        <title>Minimal conservation of predation-associated metabolite biosynthetic gene clusters underscores biosynthetic potential of Myxococcota including descriptions for ten novel species: Archangium lansinium sp. nov., Myxococcus landrumus sp. nov., Nannocystis bai.</title>
        <authorList>
            <person name="Ahearne A."/>
            <person name="Stevens C."/>
            <person name="Dowd S."/>
        </authorList>
    </citation>
    <scope>NUCLEOTIDE SEQUENCE [LARGE SCALE GENOMIC DNA]</scope>
    <source>
        <strain evidence="3 4">NCELM</strain>
    </source>
</reference>
<dbReference type="Proteomes" id="UP001217838">
    <property type="component" value="Unassembled WGS sequence"/>
</dbReference>
<feature type="region of interest" description="Disordered" evidence="2">
    <location>
        <begin position="26"/>
        <end position="117"/>
    </location>
</feature>
<protein>
    <submittedName>
        <fullName evidence="3">VCBS repeat-containing protein</fullName>
    </submittedName>
</protein>
<organism evidence="3 4">
    <name type="scientific">Nannocystis radixulma</name>
    <dbReference type="NCBI Taxonomy" id="2995305"/>
    <lineage>
        <taxon>Bacteria</taxon>
        <taxon>Pseudomonadati</taxon>
        <taxon>Myxococcota</taxon>
        <taxon>Polyangia</taxon>
        <taxon>Nannocystales</taxon>
        <taxon>Nannocystaceae</taxon>
        <taxon>Nannocystis</taxon>
    </lineage>
</organism>
<dbReference type="InterPro" id="IPR028994">
    <property type="entry name" value="Integrin_alpha_N"/>
</dbReference>
<dbReference type="RefSeq" id="WP_272004697.1">
    <property type="nucleotide sequence ID" value="NZ_JAQNDN010000019.1"/>
</dbReference>
<name>A0ABT5BI49_9BACT</name>
<evidence type="ECO:0000313" key="3">
    <source>
        <dbReference type="EMBL" id="MDC0672712.1"/>
    </source>
</evidence>
<accession>A0ABT5BI49</accession>
<dbReference type="PANTHER" id="PTHR44103">
    <property type="entry name" value="PROPROTEIN CONVERTASE P"/>
    <property type="match status" value="1"/>
</dbReference>
<dbReference type="InterPro" id="IPR013517">
    <property type="entry name" value="FG-GAP"/>
</dbReference>
<keyword evidence="1" id="KW-0732">Signal</keyword>
<comment type="caution">
    <text evidence="3">The sequence shown here is derived from an EMBL/GenBank/DDBJ whole genome shotgun (WGS) entry which is preliminary data.</text>
</comment>
<dbReference type="SUPFAM" id="SSF69318">
    <property type="entry name" value="Integrin alpha N-terminal domain"/>
    <property type="match status" value="2"/>
</dbReference>
<dbReference type="PANTHER" id="PTHR44103:SF1">
    <property type="entry name" value="PROPROTEIN CONVERTASE P"/>
    <property type="match status" value="1"/>
</dbReference>
<evidence type="ECO:0000313" key="4">
    <source>
        <dbReference type="Proteomes" id="UP001217838"/>
    </source>
</evidence>
<dbReference type="EMBL" id="JAQNDN010000019">
    <property type="protein sequence ID" value="MDC0672712.1"/>
    <property type="molecule type" value="Genomic_DNA"/>
</dbReference>
<feature type="compositionally biased region" description="Low complexity" evidence="2">
    <location>
        <begin position="27"/>
        <end position="112"/>
    </location>
</feature>
<gene>
    <name evidence="3" type="ORF">POL58_33480</name>
</gene>
<proteinExistence type="predicted"/>
<evidence type="ECO:0000256" key="2">
    <source>
        <dbReference type="SAM" id="MobiDB-lite"/>
    </source>
</evidence>
<evidence type="ECO:0000256" key="1">
    <source>
        <dbReference type="ARBA" id="ARBA00022729"/>
    </source>
</evidence>
<sequence>MQPNSTYTHTLGWLVLTLCACPPPDGGDPTTSTTTTTSASATSSSCHSSSGDASTTTSDTSSTTSGDSTSSTSVDSSTTSGETSTSTSTSGDSTTSTTGDSTTGDSTTTGGDPPCEQNFAWDDLRTCYTAPIVYDPVPGAGLLLAGDVDQDGHADVIAPGATGGIAVLRGDGSGGLAAPVLTPVDPPTGAAAGDFDGDGELDLVVSFASPVPRIDLLLGDGLGGFVLEDSFPTGPTVGTHLAAGDFDGDGDLDAVAIHQGVSNTVPKRLSSITSNAGTSWTYSDQPLTMFIADILYSAWVPWLGIGSVDGVHTDVIVATDRSVESPRQLRSDGLGGFTYLGPLHPSNGLVGGSPVVFVDFEGDGDNDVVSADRYGTLQMRSVVNLGGGAWSPVVLSPLFETGKRQMAVGDLIHDARPDVVYTATDGQTMARTIDVDGKIVSPGPPGFQLGYARGFVLTDLDEDGLSDFVFIALHANNALSVRLSE</sequence>
<keyword evidence="4" id="KW-1185">Reference proteome</keyword>